<evidence type="ECO:0000313" key="9">
    <source>
        <dbReference type="EMBL" id="KAF2964129.1"/>
    </source>
</evidence>
<dbReference type="InterPro" id="IPR050121">
    <property type="entry name" value="Cytochrome_P450_monoxygenase"/>
</dbReference>
<gene>
    <name evidence="9" type="ORF">GQX73_g9454</name>
</gene>
<evidence type="ECO:0000256" key="8">
    <source>
        <dbReference type="SAM" id="Phobius"/>
    </source>
</evidence>
<keyword evidence="6" id="KW-0503">Monooxygenase</keyword>
<comment type="similarity">
    <text evidence="2">Belongs to the cytochrome P450 family.</text>
</comment>
<keyword evidence="5 7" id="KW-0408">Iron</keyword>
<evidence type="ECO:0000256" key="4">
    <source>
        <dbReference type="ARBA" id="ARBA00022723"/>
    </source>
</evidence>
<dbReference type="GO" id="GO:0005506">
    <property type="term" value="F:iron ion binding"/>
    <property type="evidence" value="ECO:0007669"/>
    <property type="project" value="InterPro"/>
</dbReference>
<keyword evidence="8" id="KW-0472">Membrane</keyword>
<keyword evidence="8" id="KW-1133">Transmembrane helix</keyword>
<evidence type="ECO:0000256" key="5">
    <source>
        <dbReference type="ARBA" id="ARBA00023004"/>
    </source>
</evidence>
<keyword evidence="4 7" id="KW-0479">Metal-binding</keyword>
<dbReference type="InterPro" id="IPR036396">
    <property type="entry name" value="Cyt_P450_sf"/>
</dbReference>
<protein>
    <recommendedName>
        <fullName evidence="11">Cytochrome P450</fullName>
    </recommendedName>
</protein>
<evidence type="ECO:0000256" key="6">
    <source>
        <dbReference type="ARBA" id="ARBA00023033"/>
    </source>
</evidence>
<keyword evidence="3 7" id="KW-0349">Heme</keyword>
<dbReference type="PRINTS" id="PR00385">
    <property type="entry name" value="P450"/>
</dbReference>
<keyword evidence="10" id="KW-1185">Reference proteome</keyword>
<dbReference type="SUPFAM" id="SSF48264">
    <property type="entry name" value="Cytochrome P450"/>
    <property type="match status" value="1"/>
</dbReference>
<dbReference type="PANTHER" id="PTHR24305:SF226">
    <property type="entry name" value="CYTOCHROME P450 MONOOXYGENASE"/>
    <property type="match status" value="1"/>
</dbReference>
<dbReference type="InterPro" id="IPR001128">
    <property type="entry name" value="Cyt_P450"/>
</dbReference>
<proteinExistence type="inferred from homology"/>
<evidence type="ECO:0000313" key="10">
    <source>
        <dbReference type="Proteomes" id="UP000481858"/>
    </source>
</evidence>
<dbReference type="Pfam" id="PF00067">
    <property type="entry name" value="p450"/>
    <property type="match status" value="1"/>
</dbReference>
<dbReference type="CDD" id="cd11061">
    <property type="entry name" value="CYP67-like"/>
    <property type="match status" value="1"/>
</dbReference>
<organism evidence="9 10">
    <name type="scientific">Xylaria multiplex</name>
    <dbReference type="NCBI Taxonomy" id="323545"/>
    <lineage>
        <taxon>Eukaryota</taxon>
        <taxon>Fungi</taxon>
        <taxon>Dikarya</taxon>
        <taxon>Ascomycota</taxon>
        <taxon>Pezizomycotina</taxon>
        <taxon>Sordariomycetes</taxon>
        <taxon>Xylariomycetidae</taxon>
        <taxon>Xylariales</taxon>
        <taxon>Xylariaceae</taxon>
        <taxon>Xylaria</taxon>
    </lineage>
</organism>
<keyword evidence="6" id="KW-0560">Oxidoreductase</keyword>
<keyword evidence="8" id="KW-0812">Transmembrane</keyword>
<dbReference type="Gene3D" id="1.10.630.10">
    <property type="entry name" value="Cytochrome P450"/>
    <property type="match status" value="1"/>
</dbReference>
<dbReference type="GO" id="GO:0020037">
    <property type="term" value="F:heme binding"/>
    <property type="evidence" value="ECO:0007669"/>
    <property type="project" value="InterPro"/>
</dbReference>
<comment type="cofactor">
    <cofactor evidence="1 7">
        <name>heme</name>
        <dbReference type="ChEBI" id="CHEBI:30413"/>
    </cofactor>
</comment>
<comment type="caution">
    <text evidence="9">The sequence shown here is derived from an EMBL/GenBank/DDBJ whole genome shotgun (WGS) entry which is preliminary data.</text>
</comment>
<feature type="binding site" description="axial binding residue" evidence="7">
    <location>
        <position position="452"/>
    </location>
    <ligand>
        <name>heme</name>
        <dbReference type="ChEBI" id="CHEBI:30413"/>
    </ligand>
    <ligandPart>
        <name>Fe</name>
        <dbReference type="ChEBI" id="CHEBI:18248"/>
    </ligandPart>
</feature>
<evidence type="ECO:0008006" key="11">
    <source>
        <dbReference type="Google" id="ProtNLM"/>
    </source>
</evidence>
<dbReference type="EMBL" id="WUBL01000165">
    <property type="protein sequence ID" value="KAF2964129.1"/>
    <property type="molecule type" value="Genomic_DNA"/>
</dbReference>
<dbReference type="OrthoDB" id="1470350at2759"/>
<dbReference type="GO" id="GO:0004497">
    <property type="term" value="F:monooxygenase activity"/>
    <property type="evidence" value="ECO:0007669"/>
    <property type="project" value="UniProtKB-KW"/>
</dbReference>
<dbReference type="GO" id="GO:0016705">
    <property type="term" value="F:oxidoreductase activity, acting on paired donors, with incorporation or reduction of molecular oxygen"/>
    <property type="evidence" value="ECO:0007669"/>
    <property type="project" value="InterPro"/>
</dbReference>
<evidence type="ECO:0000256" key="3">
    <source>
        <dbReference type="ARBA" id="ARBA00022617"/>
    </source>
</evidence>
<feature type="transmembrane region" description="Helical" evidence="8">
    <location>
        <begin position="6"/>
        <end position="26"/>
    </location>
</feature>
<dbReference type="AlphaFoldDB" id="A0A7C8IHY4"/>
<dbReference type="InParanoid" id="A0A7C8IHY4"/>
<dbReference type="InterPro" id="IPR002403">
    <property type="entry name" value="Cyt_P450_E_grp-IV"/>
</dbReference>
<reference evidence="9 10" key="1">
    <citation type="submission" date="2019-12" db="EMBL/GenBank/DDBJ databases">
        <title>Draft genome sequence of the ascomycete Xylaria multiplex DSM 110363.</title>
        <authorList>
            <person name="Buettner E."/>
            <person name="Kellner H."/>
        </authorList>
    </citation>
    <scope>NUCLEOTIDE SEQUENCE [LARGE SCALE GENOMIC DNA]</scope>
    <source>
        <strain evidence="9 10">DSM 110363</strain>
    </source>
</reference>
<evidence type="ECO:0000256" key="1">
    <source>
        <dbReference type="ARBA" id="ARBA00001971"/>
    </source>
</evidence>
<evidence type="ECO:0000256" key="2">
    <source>
        <dbReference type="ARBA" id="ARBA00010617"/>
    </source>
</evidence>
<evidence type="ECO:0000256" key="7">
    <source>
        <dbReference type="PIRSR" id="PIRSR602403-1"/>
    </source>
</evidence>
<accession>A0A7C8IHY4</accession>
<name>A0A7C8IHY4_9PEZI</name>
<dbReference type="PRINTS" id="PR00465">
    <property type="entry name" value="EP450IV"/>
</dbReference>
<dbReference type="PANTHER" id="PTHR24305">
    <property type="entry name" value="CYTOCHROME P450"/>
    <property type="match status" value="1"/>
</dbReference>
<sequence length="532" mass="60376">MDSRQVLPLIITYTVACIISLLFLTASRLIFHPLRNYPGPLLARLTDAYPGYFAIRKCLHLKTYYNFQKYGPVLRQAPNRLIFNTITALHDIYLNPKVTKGDSYRSSQLRAKYPSIINAIDRDQHRRKRKFIGQALTERSMRSFEPVMSSQIDIFLKILLRSSRKGNPIPVNVSKQCQYLGVDVIGMLAFGHQFKTQTEDSFRFIPQVIDAMSWRINTYMHFPLLSYLENVLAILGKRQVIRFGDAVTSMIKARMAQDKDAHHDLYSIVADYIGKGQQGLYRGELWPEAILFIMAGGTTTATTMSAMFFYLSRNPAVYSTLATEIRSTFKSADEIHSGSQLNSCKYLRACIDETLRMSPPSLAILWRQQEARDHGNDPFIVDGHIIPPGTQVGVSLYSLFHNEEYFPNSFTFMPERWLDSPVGGEDAVSGHETVSTTIRKAFVPFLIGDRACAGKPMAYLEASLTLARVLWFFDFEVAPGQVESSGAGKPGRTDGRGRPDEFQLDDIFVAAHDGPTLIFNRRDDFWRTLERD</sequence>
<dbReference type="Proteomes" id="UP000481858">
    <property type="component" value="Unassembled WGS sequence"/>
</dbReference>